<gene>
    <name evidence="1" type="primary">gph</name>
    <name evidence="1" type="ORF">GCM10009754_38780</name>
</gene>
<dbReference type="InterPro" id="IPR023198">
    <property type="entry name" value="PGP-like_dom2"/>
</dbReference>
<evidence type="ECO:0000313" key="1">
    <source>
        <dbReference type="EMBL" id="GAA1963533.1"/>
    </source>
</evidence>
<organism evidence="1 2">
    <name type="scientific">Amycolatopsis minnesotensis</name>
    <dbReference type="NCBI Taxonomy" id="337894"/>
    <lineage>
        <taxon>Bacteria</taxon>
        <taxon>Bacillati</taxon>
        <taxon>Actinomycetota</taxon>
        <taxon>Actinomycetes</taxon>
        <taxon>Pseudonocardiales</taxon>
        <taxon>Pseudonocardiaceae</taxon>
        <taxon>Amycolatopsis</taxon>
    </lineage>
</organism>
<dbReference type="Proteomes" id="UP001501116">
    <property type="component" value="Unassembled WGS sequence"/>
</dbReference>
<dbReference type="Pfam" id="PF13419">
    <property type="entry name" value="HAD_2"/>
    <property type="match status" value="1"/>
</dbReference>
<dbReference type="InterPro" id="IPR041492">
    <property type="entry name" value="HAD_2"/>
</dbReference>
<dbReference type="SFLD" id="SFLDS00003">
    <property type="entry name" value="Haloacid_Dehalogenase"/>
    <property type="match status" value="1"/>
</dbReference>
<reference evidence="1 2" key="1">
    <citation type="journal article" date="2019" name="Int. J. Syst. Evol. Microbiol.">
        <title>The Global Catalogue of Microorganisms (GCM) 10K type strain sequencing project: providing services to taxonomists for standard genome sequencing and annotation.</title>
        <authorList>
            <consortium name="The Broad Institute Genomics Platform"/>
            <consortium name="The Broad Institute Genome Sequencing Center for Infectious Disease"/>
            <person name="Wu L."/>
            <person name="Ma J."/>
        </authorList>
    </citation>
    <scope>NUCLEOTIDE SEQUENCE [LARGE SCALE GENOMIC DNA]</scope>
    <source>
        <strain evidence="1 2">JCM 14545</strain>
    </source>
</reference>
<dbReference type="Gene3D" id="3.40.50.1000">
    <property type="entry name" value="HAD superfamily/HAD-like"/>
    <property type="match status" value="1"/>
</dbReference>
<dbReference type="PANTHER" id="PTHR43434:SF1">
    <property type="entry name" value="PHOSPHOGLYCOLATE PHOSPHATASE"/>
    <property type="match status" value="1"/>
</dbReference>
<name>A0ABN2R4N5_9PSEU</name>
<dbReference type="SFLD" id="SFLDG01129">
    <property type="entry name" value="C1.5:_HAD__Beta-PGM__Phosphata"/>
    <property type="match status" value="1"/>
</dbReference>
<dbReference type="PANTHER" id="PTHR43434">
    <property type="entry name" value="PHOSPHOGLYCOLATE PHOSPHATASE"/>
    <property type="match status" value="1"/>
</dbReference>
<dbReference type="InterPro" id="IPR036412">
    <property type="entry name" value="HAD-like_sf"/>
</dbReference>
<dbReference type="EMBL" id="BAAANN010000014">
    <property type="protein sequence ID" value="GAA1963533.1"/>
    <property type="molecule type" value="Genomic_DNA"/>
</dbReference>
<accession>A0ABN2R4N5</accession>
<dbReference type="InterPro" id="IPR023214">
    <property type="entry name" value="HAD_sf"/>
</dbReference>
<protein>
    <submittedName>
        <fullName evidence="1">Phosphoglycolate phosphatase</fullName>
    </submittedName>
</protein>
<dbReference type="Gene3D" id="1.10.150.240">
    <property type="entry name" value="Putative phosphatase, domain 2"/>
    <property type="match status" value="1"/>
</dbReference>
<sequence length="233" mass="25039">MAVMTTSFDSPAPDHSTRARELVGGSRAVVFDLDDTLLATREVKWAHHKAVAAQFYDIELTDDELRLHWGKPFDEMITLLYRDSAPLAEMRAANHALDADYRKVALPGALATVAALLERGYRVGVVTSANTGPAVSELEANGFPVRRLLFVHGADSTMAHKPDPAVFEQGLELLAPLDIDARTTTYVGDALMDLRAARGAGMGFVGVTTGLVTGAEFDGENACWVPNLTALTS</sequence>
<keyword evidence="2" id="KW-1185">Reference proteome</keyword>
<dbReference type="SUPFAM" id="SSF56784">
    <property type="entry name" value="HAD-like"/>
    <property type="match status" value="1"/>
</dbReference>
<comment type="caution">
    <text evidence="1">The sequence shown here is derived from an EMBL/GenBank/DDBJ whole genome shotgun (WGS) entry which is preliminary data.</text>
</comment>
<evidence type="ECO:0000313" key="2">
    <source>
        <dbReference type="Proteomes" id="UP001501116"/>
    </source>
</evidence>
<dbReference type="InterPro" id="IPR050155">
    <property type="entry name" value="HAD-like_hydrolase_sf"/>
</dbReference>
<proteinExistence type="predicted"/>